<keyword evidence="4" id="KW-1185">Reference proteome</keyword>
<reference evidence="4" key="1">
    <citation type="journal article" date="2019" name="Int. J. Syst. Evol. Microbiol.">
        <title>The Global Catalogue of Microorganisms (GCM) 10K type strain sequencing project: providing services to taxonomists for standard genome sequencing and annotation.</title>
        <authorList>
            <consortium name="The Broad Institute Genomics Platform"/>
            <consortium name="The Broad Institute Genome Sequencing Center for Infectious Disease"/>
            <person name="Wu L."/>
            <person name="Ma J."/>
        </authorList>
    </citation>
    <scope>NUCLEOTIDE SEQUENCE [LARGE SCALE GENOMIC DNA]</scope>
    <source>
        <strain evidence="4">JCM 17927</strain>
    </source>
</reference>
<dbReference type="Pfam" id="PF01590">
    <property type="entry name" value="GAF"/>
    <property type="match status" value="1"/>
</dbReference>
<dbReference type="PANTHER" id="PTHR43102:SF2">
    <property type="entry name" value="GAF DOMAIN-CONTAINING PROTEIN"/>
    <property type="match status" value="1"/>
</dbReference>
<sequence length="191" mass="21426">MKAASIPANEEVRLNALSSYGILDTLPEEEYDSITRMATEICRTPISLVSLIDKNRQWCKSRQRLKVTETSREVSFCAHVLLNPEQLFIVPDARKDERFADNPLVTGYPNVVFYAGVPLVDQDGFALGSLCVIDSRPRTLTENQLLSLKALAKLVTTHFELRRTRQELAETRQALADARNKSETATRSSTA</sequence>
<dbReference type="RefSeq" id="WP_345245024.1">
    <property type="nucleotide sequence ID" value="NZ_BAABHD010000032.1"/>
</dbReference>
<dbReference type="InterPro" id="IPR029016">
    <property type="entry name" value="GAF-like_dom_sf"/>
</dbReference>
<feature type="coiled-coil region" evidence="1">
    <location>
        <begin position="161"/>
        <end position="188"/>
    </location>
</feature>
<organism evidence="3 4">
    <name type="scientific">Nibrella saemangeumensis</name>
    <dbReference type="NCBI Taxonomy" id="1084526"/>
    <lineage>
        <taxon>Bacteria</taxon>
        <taxon>Pseudomonadati</taxon>
        <taxon>Bacteroidota</taxon>
        <taxon>Cytophagia</taxon>
        <taxon>Cytophagales</taxon>
        <taxon>Spirosomataceae</taxon>
        <taxon>Nibrella</taxon>
    </lineage>
</organism>
<dbReference type="Proteomes" id="UP001501175">
    <property type="component" value="Unassembled WGS sequence"/>
</dbReference>
<evidence type="ECO:0000259" key="2">
    <source>
        <dbReference type="SMART" id="SM00065"/>
    </source>
</evidence>
<dbReference type="Gene3D" id="3.30.450.40">
    <property type="match status" value="1"/>
</dbReference>
<comment type="caution">
    <text evidence="3">The sequence shown here is derived from an EMBL/GenBank/DDBJ whole genome shotgun (WGS) entry which is preliminary data.</text>
</comment>
<dbReference type="SMART" id="SM00065">
    <property type="entry name" value="GAF"/>
    <property type="match status" value="1"/>
</dbReference>
<dbReference type="InterPro" id="IPR003018">
    <property type="entry name" value="GAF"/>
</dbReference>
<name>A0ABP8N497_9BACT</name>
<evidence type="ECO:0000256" key="1">
    <source>
        <dbReference type="SAM" id="Coils"/>
    </source>
</evidence>
<dbReference type="PANTHER" id="PTHR43102">
    <property type="entry name" value="SLR1143 PROTEIN"/>
    <property type="match status" value="1"/>
</dbReference>
<keyword evidence="1" id="KW-0175">Coiled coil</keyword>
<accession>A0ABP8N497</accession>
<proteinExistence type="predicted"/>
<evidence type="ECO:0000313" key="3">
    <source>
        <dbReference type="EMBL" id="GAA4459591.1"/>
    </source>
</evidence>
<protein>
    <recommendedName>
        <fullName evidence="2">GAF domain-containing protein</fullName>
    </recommendedName>
</protein>
<evidence type="ECO:0000313" key="4">
    <source>
        <dbReference type="Proteomes" id="UP001501175"/>
    </source>
</evidence>
<dbReference type="SUPFAM" id="SSF55781">
    <property type="entry name" value="GAF domain-like"/>
    <property type="match status" value="1"/>
</dbReference>
<dbReference type="EMBL" id="BAABHD010000032">
    <property type="protein sequence ID" value="GAA4459591.1"/>
    <property type="molecule type" value="Genomic_DNA"/>
</dbReference>
<feature type="domain" description="GAF" evidence="2">
    <location>
        <begin position="26"/>
        <end position="169"/>
    </location>
</feature>
<gene>
    <name evidence="3" type="ORF">GCM10023189_33520</name>
</gene>